<protein>
    <submittedName>
        <fullName evidence="4">Dabb family protein</fullName>
    </submittedName>
</protein>
<evidence type="ECO:0000256" key="1">
    <source>
        <dbReference type="ARBA" id="ARBA00011738"/>
    </source>
</evidence>
<keyword evidence="2" id="KW-0732">Signal</keyword>
<accession>A0A3B7MQ87</accession>
<dbReference type="PANTHER" id="PTHR33178">
    <property type="match status" value="1"/>
</dbReference>
<dbReference type="PANTHER" id="PTHR33178:SF10">
    <property type="entry name" value="STRESS-RESPONSE A_B BARREL DOMAIN-CONTAINING PROTEIN"/>
    <property type="match status" value="1"/>
</dbReference>
<dbReference type="InterPro" id="IPR011008">
    <property type="entry name" value="Dimeric_a/b-barrel"/>
</dbReference>
<dbReference type="AlphaFoldDB" id="A0A3B7MQ87"/>
<keyword evidence="5" id="KW-1185">Reference proteome</keyword>
<dbReference type="Gene3D" id="3.30.70.100">
    <property type="match status" value="1"/>
</dbReference>
<comment type="subunit">
    <text evidence="1">Homodimer.</text>
</comment>
<dbReference type="InterPro" id="IPR013097">
    <property type="entry name" value="Dabb"/>
</dbReference>
<dbReference type="SMART" id="SM00886">
    <property type="entry name" value="Dabb"/>
    <property type="match status" value="1"/>
</dbReference>
<reference evidence="4 5" key="1">
    <citation type="submission" date="2018-09" db="EMBL/GenBank/DDBJ databases">
        <title>Genome sequencing of strain 6GH32-13.</title>
        <authorList>
            <person name="Weon H.-Y."/>
            <person name="Heo J."/>
            <person name="Kwon S.-W."/>
        </authorList>
    </citation>
    <scope>NUCLEOTIDE SEQUENCE [LARGE SCALE GENOMIC DNA]</scope>
    <source>
        <strain evidence="4 5">5GH32-13</strain>
    </source>
</reference>
<organism evidence="4 5">
    <name type="scientific">Paraflavitalea soli</name>
    <dbReference type="NCBI Taxonomy" id="2315862"/>
    <lineage>
        <taxon>Bacteria</taxon>
        <taxon>Pseudomonadati</taxon>
        <taxon>Bacteroidota</taxon>
        <taxon>Chitinophagia</taxon>
        <taxon>Chitinophagales</taxon>
        <taxon>Chitinophagaceae</taxon>
        <taxon>Paraflavitalea</taxon>
    </lineage>
</organism>
<gene>
    <name evidence="4" type="ORF">D3H65_07040</name>
</gene>
<name>A0A3B7MQ87_9BACT</name>
<sequence>MKKIGLVILVMICGWSPDTSATAADSTHPVVHMVLFQFKADASAEQIAGLLNSIRGIGKVIPGIVAVTGGQNFSERSKGYSHGVVMTFANAAALKNFYVHPEHQRLIREQIKPLLADMIVVDYETEVSHSSQQQKQ</sequence>
<dbReference type="InterPro" id="IPR044662">
    <property type="entry name" value="HS1/DABB1-like"/>
</dbReference>
<dbReference type="EMBL" id="CP032157">
    <property type="protein sequence ID" value="AXY73745.1"/>
    <property type="molecule type" value="Genomic_DNA"/>
</dbReference>
<feature type="chain" id="PRO_5017782733" evidence="2">
    <location>
        <begin position="24"/>
        <end position="136"/>
    </location>
</feature>
<dbReference type="RefSeq" id="WP_119049580.1">
    <property type="nucleotide sequence ID" value="NZ_CP032157.1"/>
</dbReference>
<dbReference type="SUPFAM" id="SSF54909">
    <property type="entry name" value="Dimeric alpha+beta barrel"/>
    <property type="match status" value="1"/>
</dbReference>
<feature type="signal peptide" evidence="2">
    <location>
        <begin position="1"/>
        <end position="23"/>
    </location>
</feature>
<dbReference type="OrthoDB" id="9808130at2"/>
<proteinExistence type="predicted"/>
<evidence type="ECO:0000256" key="2">
    <source>
        <dbReference type="SAM" id="SignalP"/>
    </source>
</evidence>
<evidence type="ECO:0000313" key="5">
    <source>
        <dbReference type="Proteomes" id="UP000263900"/>
    </source>
</evidence>
<feature type="domain" description="Stress-response A/B barrel" evidence="3">
    <location>
        <begin position="30"/>
        <end position="123"/>
    </location>
</feature>
<dbReference type="Proteomes" id="UP000263900">
    <property type="component" value="Chromosome"/>
</dbReference>
<dbReference type="PROSITE" id="PS51502">
    <property type="entry name" value="S_R_A_B_BARREL"/>
    <property type="match status" value="1"/>
</dbReference>
<dbReference type="KEGG" id="pseg:D3H65_07040"/>
<dbReference type="Pfam" id="PF07876">
    <property type="entry name" value="Dabb"/>
    <property type="match status" value="1"/>
</dbReference>
<evidence type="ECO:0000313" key="4">
    <source>
        <dbReference type="EMBL" id="AXY73745.1"/>
    </source>
</evidence>
<evidence type="ECO:0000259" key="3">
    <source>
        <dbReference type="PROSITE" id="PS51502"/>
    </source>
</evidence>